<evidence type="ECO:0000313" key="1">
    <source>
        <dbReference type="EMBL" id="CAI8611893.1"/>
    </source>
</evidence>
<dbReference type="EMBL" id="OX451740">
    <property type="protein sequence ID" value="CAI8611893.1"/>
    <property type="molecule type" value="Genomic_DNA"/>
</dbReference>
<reference evidence="1 2" key="1">
    <citation type="submission" date="2023-01" db="EMBL/GenBank/DDBJ databases">
        <authorList>
            <person name="Kreplak J."/>
        </authorList>
    </citation>
    <scope>NUCLEOTIDE SEQUENCE [LARGE SCALE GENOMIC DNA]</scope>
</reference>
<keyword evidence="2" id="KW-1185">Reference proteome</keyword>
<proteinExistence type="predicted"/>
<protein>
    <submittedName>
        <fullName evidence="1">Uncharacterized protein</fullName>
    </submittedName>
</protein>
<accession>A0AAV1ARD5</accession>
<evidence type="ECO:0000313" key="2">
    <source>
        <dbReference type="Proteomes" id="UP001157006"/>
    </source>
</evidence>
<name>A0AAV1ARD5_VICFA</name>
<dbReference type="Proteomes" id="UP001157006">
    <property type="component" value="Chromosome 5"/>
</dbReference>
<organism evidence="1 2">
    <name type="scientific">Vicia faba</name>
    <name type="common">Broad bean</name>
    <name type="synonym">Faba vulgaris</name>
    <dbReference type="NCBI Taxonomy" id="3906"/>
    <lineage>
        <taxon>Eukaryota</taxon>
        <taxon>Viridiplantae</taxon>
        <taxon>Streptophyta</taxon>
        <taxon>Embryophyta</taxon>
        <taxon>Tracheophyta</taxon>
        <taxon>Spermatophyta</taxon>
        <taxon>Magnoliopsida</taxon>
        <taxon>eudicotyledons</taxon>
        <taxon>Gunneridae</taxon>
        <taxon>Pentapetalae</taxon>
        <taxon>rosids</taxon>
        <taxon>fabids</taxon>
        <taxon>Fabales</taxon>
        <taxon>Fabaceae</taxon>
        <taxon>Papilionoideae</taxon>
        <taxon>50 kb inversion clade</taxon>
        <taxon>NPAAA clade</taxon>
        <taxon>Hologalegina</taxon>
        <taxon>IRL clade</taxon>
        <taxon>Fabeae</taxon>
        <taxon>Vicia</taxon>
    </lineage>
</organism>
<sequence>MTNQPMTRADIQGYKQSFVIVANSSSEEEEPYEEEVVDHENQHNHDYRVKVDIPLFYGTMGVEEFLNWKIDVDGFFDVMDISENKQVKMVTISELGESDCQKVARYINGLKGFLQEKMGLQTVWTVAEASCLTLKA</sequence>
<gene>
    <name evidence="1" type="ORF">VFH_V007840</name>
</gene>
<dbReference type="AlphaFoldDB" id="A0AAV1ARD5"/>